<feature type="transmembrane region" description="Helical" evidence="8">
    <location>
        <begin position="68"/>
        <end position="87"/>
    </location>
</feature>
<evidence type="ECO:0000313" key="9">
    <source>
        <dbReference type="Proteomes" id="UP000515204"/>
    </source>
</evidence>
<evidence type="ECO:0000256" key="3">
    <source>
        <dbReference type="ARBA" id="ARBA00022692"/>
    </source>
</evidence>
<dbReference type="RefSeq" id="XP_014476188.1">
    <property type="nucleotide sequence ID" value="XM_014620702.1"/>
</dbReference>
<keyword evidence="3 8" id="KW-0812">Transmembrane</keyword>
<comment type="similarity">
    <text evidence="2">Belongs to the Tim17/Tim22/Tim23 family.</text>
</comment>
<gene>
    <name evidence="10" type="primary">LOC106745252</name>
</gene>
<evidence type="ECO:0000256" key="7">
    <source>
        <dbReference type="ARBA" id="ARBA00041344"/>
    </source>
</evidence>
<evidence type="ECO:0000313" key="10">
    <source>
        <dbReference type="RefSeq" id="XP_014476188.1"/>
    </source>
</evidence>
<dbReference type="PANTHER" id="PTHR13002:SF1">
    <property type="entry name" value="COMPLEX I ASSEMBLY FACTOR TIMMDC1, MITOCHONDRIAL"/>
    <property type="match status" value="1"/>
</dbReference>
<reference evidence="10" key="1">
    <citation type="submission" date="2025-08" db="UniProtKB">
        <authorList>
            <consortium name="RefSeq"/>
        </authorList>
    </citation>
    <scope>IDENTIFICATION</scope>
</reference>
<dbReference type="GO" id="GO:0005739">
    <property type="term" value="C:mitochondrion"/>
    <property type="evidence" value="ECO:0007669"/>
    <property type="project" value="TreeGrafter"/>
</dbReference>
<protein>
    <recommendedName>
        <fullName evidence="6">Complex I assembly factor TIMMDC1, mitochondrial</fullName>
    </recommendedName>
    <alternativeName>
        <fullName evidence="7">Translocase of inner mitochondrial membrane domain-containing protein 1</fullName>
    </alternativeName>
</protein>
<sequence length="271" mass="30613">MIRSMLPLRGPILVATVYPFNTGSDNQYDKPVNKIIKPLIEDEYGWDRIKKIFKLNEEGMFTKELQSIINITVAGSFTGMVIGGILVSKNTVNNFISNNEATKFASHFEAKRQLQRQVILSFWKNGLVMARKLGLFCLLYSTITTCTTAYRGKLRIENYILGGSITGFLNRLNLGLRASLVGASLGGTLGGICGGISIFLLYLTGTNIDEIMQVHYDWINSMKERENEQIRAYMAAKEDLNEKKLFEMNRDTQLAKQRFQETTEKIEDPDA</sequence>
<evidence type="ECO:0000256" key="6">
    <source>
        <dbReference type="ARBA" id="ARBA00040778"/>
    </source>
</evidence>
<dbReference type="GeneID" id="106745252"/>
<keyword evidence="4 8" id="KW-1133">Transmembrane helix</keyword>
<keyword evidence="9" id="KW-1185">Reference proteome</keyword>
<feature type="transmembrane region" description="Helical" evidence="8">
    <location>
        <begin position="180"/>
        <end position="203"/>
    </location>
</feature>
<comment type="subcellular location">
    <subcellularLocation>
        <location evidence="1">Membrane</location>
        <topology evidence="1">Multi-pass membrane protein</topology>
    </subcellularLocation>
</comment>
<evidence type="ECO:0000256" key="4">
    <source>
        <dbReference type="ARBA" id="ARBA00022989"/>
    </source>
</evidence>
<evidence type="ECO:0000256" key="2">
    <source>
        <dbReference type="ARBA" id="ARBA00008444"/>
    </source>
</evidence>
<dbReference type="CTD" id="41720"/>
<dbReference type="KEGG" id="dqu:106745252"/>
<dbReference type="InterPro" id="IPR055299">
    <property type="entry name" value="TIMMDC1"/>
</dbReference>
<dbReference type="GO" id="GO:0032981">
    <property type="term" value="P:mitochondrial respiratory chain complex I assembly"/>
    <property type="evidence" value="ECO:0007669"/>
    <property type="project" value="InterPro"/>
</dbReference>
<dbReference type="Pfam" id="PF02466">
    <property type="entry name" value="Tim17"/>
    <property type="match status" value="1"/>
</dbReference>
<organism evidence="9 10">
    <name type="scientific">Dinoponera quadriceps</name>
    <name type="common">South American ant</name>
    <dbReference type="NCBI Taxonomy" id="609295"/>
    <lineage>
        <taxon>Eukaryota</taxon>
        <taxon>Metazoa</taxon>
        <taxon>Ecdysozoa</taxon>
        <taxon>Arthropoda</taxon>
        <taxon>Hexapoda</taxon>
        <taxon>Insecta</taxon>
        <taxon>Pterygota</taxon>
        <taxon>Neoptera</taxon>
        <taxon>Endopterygota</taxon>
        <taxon>Hymenoptera</taxon>
        <taxon>Apocrita</taxon>
        <taxon>Aculeata</taxon>
        <taxon>Formicoidea</taxon>
        <taxon>Formicidae</taxon>
        <taxon>Ponerinae</taxon>
        <taxon>Ponerini</taxon>
        <taxon>Dinoponera</taxon>
    </lineage>
</organism>
<keyword evidence="5 8" id="KW-0472">Membrane</keyword>
<evidence type="ECO:0000256" key="8">
    <source>
        <dbReference type="SAM" id="Phobius"/>
    </source>
</evidence>
<dbReference type="PANTHER" id="PTHR13002">
    <property type="entry name" value="C3ORF1 PROTEIN-RELATED"/>
    <property type="match status" value="1"/>
</dbReference>
<proteinExistence type="inferred from homology"/>
<feature type="transmembrane region" description="Helical" evidence="8">
    <location>
        <begin position="133"/>
        <end position="150"/>
    </location>
</feature>
<dbReference type="Proteomes" id="UP000515204">
    <property type="component" value="Unplaced"/>
</dbReference>
<dbReference type="AlphaFoldDB" id="A0A6P3XD94"/>
<accession>A0A6P3XD94</accession>
<dbReference type="GO" id="GO:0016020">
    <property type="term" value="C:membrane"/>
    <property type="evidence" value="ECO:0007669"/>
    <property type="project" value="UniProtKB-SubCell"/>
</dbReference>
<dbReference type="OrthoDB" id="5826189at2759"/>
<evidence type="ECO:0000256" key="5">
    <source>
        <dbReference type="ARBA" id="ARBA00023136"/>
    </source>
</evidence>
<evidence type="ECO:0000256" key="1">
    <source>
        <dbReference type="ARBA" id="ARBA00004141"/>
    </source>
</evidence>
<name>A0A6P3XD94_DINQU</name>